<dbReference type="Proteomes" id="UP001595906">
    <property type="component" value="Unassembled WGS sequence"/>
</dbReference>
<dbReference type="EMBL" id="JBHSDC010000002">
    <property type="protein sequence ID" value="MFC4230594.1"/>
    <property type="molecule type" value="Genomic_DNA"/>
</dbReference>
<sequence length="121" mass="13807">MKKAKLENVSPTIGNTMLAAAKVKSDLSEKQITLSDALVLIDSENVSKFDIHYRYLQGDANNYVKGNIYYSDCLDDDADLTVEKFIEQADNYGSFWLSVWGKTDEDFRMLQIVHDETFEPL</sequence>
<name>A0ABV8PU70_9BACT</name>
<comment type="caution">
    <text evidence="1">The sequence shown here is derived from an EMBL/GenBank/DDBJ whole genome shotgun (WGS) entry which is preliminary data.</text>
</comment>
<organism evidence="1 2">
    <name type="scientific">Parasediminibacterium paludis</name>
    <dbReference type="NCBI Taxonomy" id="908966"/>
    <lineage>
        <taxon>Bacteria</taxon>
        <taxon>Pseudomonadati</taxon>
        <taxon>Bacteroidota</taxon>
        <taxon>Chitinophagia</taxon>
        <taxon>Chitinophagales</taxon>
        <taxon>Chitinophagaceae</taxon>
        <taxon>Parasediminibacterium</taxon>
    </lineage>
</organism>
<evidence type="ECO:0000313" key="1">
    <source>
        <dbReference type="EMBL" id="MFC4230594.1"/>
    </source>
</evidence>
<protein>
    <submittedName>
        <fullName evidence="1">Uncharacterized protein</fullName>
    </submittedName>
</protein>
<proteinExistence type="predicted"/>
<gene>
    <name evidence="1" type="ORF">ACFOW1_01740</name>
</gene>
<reference evidence="2" key="1">
    <citation type="journal article" date="2019" name="Int. J. Syst. Evol. Microbiol.">
        <title>The Global Catalogue of Microorganisms (GCM) 10K type strain sequencing project: providing services to taxonomists for standard genome sequencing and annotation.</title>
        <authorList>
            <consortium name="The Broad Institute Genomics Platform"/>
            <consortium name="The Broad Institute Genome Sequencing Center for Infectious Disease"/>
            <person name="Wu L."/>
            <person name="Ma J."/>
        </authorList>
    </citation>
    <scope>NUCLEOTIDE SEQUENCE [LARGE SCALE GENOMIC DNA]</scope>
    <source>
        <strain evidence="2">CECT 8010</strain>
    </source>
</reference>
<evidence type="ECO:0000313" key="2">
    <source>
        <dbReference type="Proteomes" id="UP001595906"/>
    </source>
</evidence>
<dbReference type="RefSeq" id="WP_379011863.1">
    <property type="nucleotide sequence ID" value="NZ_JBHSDC010000002.1"/>
</dbReference>
<accession>A0ABV8PU70</accession>
<keyword evidence="2" id="KW-1185">Reference proteome</keyword>